<dbReference type="Pfam" id="PF01351">
    <property type="entry name" value="RNase_HII"/>
    <property type="match status" value="1"/>
</dbReference>
<evidence type="ECO:0000256" key="5">
    <source>
        <dbReference type="ARBA" id="ARBA00007383"/>
    </source>
</evidence>
<dbReference type="InterPro" id="IPR012337">
    <property type="entry name" value="RNaseH-like_sf"/>
</dbReference>
<keyword evidence="13 14" id="KW-0464">Manganese</keyword>
<proteinExistence type="inferred from homology"/>
<dbReference type="Proteomes" id="UP000176752">
    <property type="component" value="Unassembled WGS sequence"/>
</dbReference>
<dbReference type="NCBIfam" id="NF000595">
    <property type="entry name" value="PRK00015.1-3"/>
    <property type="match status" value="1"/>
</dbReference>
<evidence type="ECO:0000313" key="18">
    <source>
        <dbReference type="EMBL" id="OGZ18048.1"/>
    </source>
</evidence>
<evidence type="ECO:0000256" key="10">
    <source>
        <dbReference type="ARBA" id="ARBA00022723"/>
    </source>
</evidence>
<evidence type="ECO:0000259" key="17">
    <source>
        <dbReference type="PROSITE" id="PS51975"/>
    </source>
</evidence>
<evidence type="ECO:0000256" key="8">
    <source>
        <dbReference type="ARBA" id="ARBA00022490"/>
    </source>
</evidence>
<dbReference type="HAMAP" id="MF_00052_B">
    <property type="entry name" value="RNase_HII_B"/>
    <property type="match status" value="1"/>
</dbReference>
<dbReference type="PROSITE" id="PS51975">
    <property type="entry name" value="RNASE_H_2"/>
    <property type="match status" value="1"/>
</dbReference>
<dbReference type="EMBL" id="MHLV01000006">
    <property type="protein sequence ID" value="OGZ18048.1"/>
    <property type="molecule type" value="Genomic_DNA"/>
</dbReference>
<dbReference type="Gene3D" id="3.30.420.10">
    <property type="entry name" value="Ribonuclease H-like superfamily/Ribonuclease H"/>
    <property type="match status" value="1"/>
</dbReference>
<evidence type="ECO:0000256" key="7">
    <source>
        <dbReference type="ARBA" id="ARBA00019179"/>
    </source>
</evidence>
<keyword evidence="12 14" id="KW-0378">Hydrolase</keyword>
<dbReference type="GO" id="GO:0003723">
    <property type="term" value="F:RNA binding"/>
    <property type="evidence" value="ECO:0007669"/>
    <property type="project" value="UniProtKB-UniRule"/>
</dbReference>
<dbReference type="GO" id="GO:0043137">
    <property type="term" value="P:DNA replication, removal of RNA primer"/>
    <property type="evidence" value="ECO:0007669"/>
    <property type="project" value="TreeGrafter"/>
</dbReference>
<dbReference type="PANTHER" id="PTHR10954">
    <property type="entry name" value="RIBONUCLEASE H2 SUBUNIT A"/>
    <property type="match status" value="1"/>
</dbReference>
<evidence type="ECO:0000256" key="16">
    <source>
        <dbReference type="RuleBase" id="RU003515"/>
    </source>
</evidence>
<evidence type="ECO:0000256" key="2">
    <source>
        <dbReference type="ARBA" id="ARBA00001946"/>
    </source>
</evidence>
<gene>
    <name evidence="14" type="primary">rnhB</name>
    <name evidence="18" type="ORF">A2Z78_01700</name>
</gene>
<comment type="subcellular location">
    <subcellularLocation>
        <location evidence="4 14">Cytoplasm</location>
    </subcellularLocation>
</comment>
<name>A0A1G2DYQ0_9BACT</name>
<evidence type="ECO:0000313" key="19">
    <source>
        <dbReference type="Proteomes" id="UP000176752"/>
    </source>
</evidence>
<dbReference type="SUPFAM" id="SSF53098">
    <property type="entry name" value="Ribonuclease H-like"/>
    <property type="match status" value="1"/>
</dbReference>
<evidence type="ECO:0000256" key="4">
    <source>
        <dbReference type="ARBA" id="ARBA00004496"/>
    </source>
</evidence>
<evidence type="ECO:0000256" key="3">
    <source>
        <dbReference type="ARBA" id="ARBA00004065"/>
    </source>
</evidence>
<keyword evidence="11 14" id="KW-0255">Endonuclease</keyword>
<feature type="binding site" evidence="14 15">
    <location>
        <position position="127"/>
    </location>
    <ligand>
        <name>a divalent metal cation</name>
        <dbReference type="ChEBI" id="CHEBI:60240"/>
    </ligand>
</feature>
<evidence type="ECO:0000256" key="14">
    <source>
        <dbReference type="HAMAP-Rule" id="MF_00052"/>
    </source>
</evidence>
<protein>
    <recommendedName>
        <fullName evidence="7 14">Ribonuclease HII</fullName>
        <shortName evidence="14">RNase HII</shortName>
        <ecNumber evidence="6 14">3.1.26.4</ecNumber>
    </recommendedName>
</protein>
<feature type="domain" description="RNase H type-2" evidence="17">
    <location>
        <begin position="18"/>
        <end position="218"/>
    </location>
</feature>
<dbReference type="GO" id="GO:0032299">
    <property type="term" value="C:ribonuclease H2 complex"/>
    <property type="evidence" value="ECO:0007669"/>
    <property type="project" value="TreeGrafter"/>
</dbReference>
<evidence type="ECO:0000256" key="11">
    <source>
        <dbReference type="ARBA" id="ARBA00022759"/>
    </source>
</evidence>
<dbReference type="STRING" id="1801660.A2Z78_01700"/>
<evidence type="ECO:0000256" key="13">
    <source>
        <dbReference type="ARBA" id="ARBA00023211"/>
    </source>
</evidence>
<evidence type="ECO:0000256" key="1">
    <source>
        <dbReference type="ARBA" id="ARBA00000077"/>
    </source>
</evidence>
<dbReference type="InterPro" id="IPR022898">
    <property type="entry name" value="RNase_HII"/>
</dbReference>
<comment type="cofactor">
    <cofactor evidence="2">
        <name>Mg(2+)</name>
        <dbReference type="ChEBI" id="CHEBI:18420"/>
    </cofactor>
</comment>
<comment type="cofactor">
    <cofactor evidence="14 15">
        <name>Mn(2+)</name>
        <dbReference type="ChEBI" id="CHEBI:29035"/>
    </cofactor>
    <cofactor evidence="14 15">
        <name>Mg(2+)</name>
        <dbReference type="ChEBI" id="CHEBI:18420"/>
    </cofactor>
    <text evidence="14 15">Manganese or magnesium. Binds 1 divalent metal ion per monomer in the absence of substrate. May bind a second metal ion after substrate binding.</text>
</comment>
<dbReference type="EC" id="3.1.26.4" evidence="6 14"/>
<comment type="catalytic activity">
    <reaction evidence="1 14 15 16">
        <text>Endonucleolytic cleavage to 5'-phosphomonoester.</text>
        <dbReference type="EC" id="3.1.26.4"/>
    </reaction>
</comment>
<evidence type="ECO:0000256" key="15">
    <source>
        <dbReference type="PROSITE-ProRule" id="PRU01319"/>
    </source>
</evidence>
<comment type="function">
    <text evidence="3 14 16">Endonuclease that specifically degrades the RNA of RNA-DNA hybrids.</text>
</comment>
<keyword evidence="10 14" id="KW-0479">Metal-binding</keyword>
<evidence type="ECO:0000256" key="9">
    <source>
        <dbReference type="ARBA" id="ARBA00022722"/>
    </source>
</evidence>
<dbReference type="GO" id="GO:0005737">
    <property type="term" value="C:cytoplasm"/>
    <property type="evidence" value="ECO:0007669"/>
    <property type="project" value="UniProtKB-SubCell"/>
</dbReference>
<dbReference type="AlphaFoldDB" id="A0A1G2DYQ0"/>
<feature type="binding site" evidence="14 15">
    <location>
        <position position="24"/>
    </location>
    <ligand>
        <name>a divalent metal cation</name>
        <dbReference type="ChEBI" id="CHEBI:60240"/>
    </ligand>
</feature>
<organism evidence="18 19">
    <name type="scientific">Candidatus Nealsonbacteria bacterium RBG_13_36_15</name>
    <dbReference type="NCBI Taxonomy" id="1801660"/>
    <lineage>
        <taxon>Bacteria</taxon>
        <taxon>Candidatus Nealsoniibacteriota</taxon>
    </lineage>
</organism>
<dbReference type="PANTHER" id="PTHR10954:SF18">
    <property type="entry name" value="RIBONUCLEASE HII"/>
    <property type="match status" value="1"/>
</dbReference>
<comment type="caution">
    <text evidence="18">The sequence shown here is derived from an EMBL/GenBank/DDBJ whole genome shotgun (WGS) entry which is preliminary data.</text>
</comment>
<reference evidence="18 19" key="1">
    <citation type="journal article" date="2016" name="Nat. Commun.">
        <title>Thousands of microbial genomes shed light on interconnected biogeochemical processes in an aquifer system.</title>
        <authorList>
            <person name="Anantharaman K."/>
            <person name="Brown C.T."/>
            <person name="Hug L.A."/>
            <person name="Sharon I."/>
            <person name="Castelle C.J."/>
            <person name="Probst A.J."/>
            <person name="Thomas B.C."/>
            <person name="Singh A."/>
            <person name="Wilkins M.J."/>
            <person name="Karaoz U."/>
            <person name="Brodie E.L."/>
            <person name="Williams K.H."/>
            <person name="Hubbard S.S."/>
            <person name="Banfield J.F."/>
        </authorList>
    </citation>
    <scope>NUCLEOTIDE SEQUENCE [LARGE SCALE GENOMIC DNA]</scope>
</reference>
<dbReference type="GO" id="GO:0004523">
    <property type="term" value="F:RNA-DNA hybrid ribonuclease activity"/>
    <property type="evidence" value="ECO:0007669"/>
    <property type="project" value="UniProtKB-UniRule"/>
</dbReference>
<comment type="similarity">
    <text evidence="5 14 16">Belongs to the RNase HII family.</text>
</comment>
<accession>A0A1G2DYQ0</accession>
<feature type="binding site" evidence="14 15">
    <location>
        <position position="25"/>
    </location>
    <ligand>
        <name>a divalent metal cation</name>
        <dbReference type="ChEBI" id="CHEBI:60240"/>
    </ligand>
</feature>
<sequence>MGVYYLKEERKLWQKGFKRVACLDEAGRGPLAGPVVAAVVRTFPAKMKSPNNGVKRLLNEARDSKKLTPAKREELYKIITKNPSIEWKAAKVSEKIIDKINIKNAAELAMFRAVKKLNSSPDFLIIDGKFIKNNQLKNIKHKLIVKADEKVFSCIIASIIAKVTRDRIMQKYHQKYPRYGFFKHKGYPTKYHLKMLKKHGPCQIHRRTFKPVAKLLNG</sequence>
<evidence type="ECO:0000256" key="12">
    <source>
        <dbReference type="ARBA" id="ARBA00022801"/>
    </source>
</evidence>
<keyword evidence="8 14" id="KW-0963">Cytoplasm</keyword>
<dbReference type="GO" id="GO:0030145">
    <property type="term" value="F:manganese ion binding"/>
    <property type="evidence" value="ECO:0007669"/>
    <property type="project" value="UniProtKB-UniRule"/>
</dbReference>
<evidence type="ECO:0000256" key="6">
    <source>
        <dbReference type="ARBA" id="ARBA00012180"/>
    </source>
</evidence>
<keyword evidence="9 14" id="KW-0540">Nuclease</keyword>
<dbReference type="InterPro" id="IPR036397">
    <property type="entry name" value="RNaseH_sf"/>
</dbReference>
<dbReference type="InterPro" id="IPR001352">
    <property type="entry name" value="RNase_HII/HIII"/>
</dbReference>
<dbReference type="GO" id="GO:0006298">
    <property type="term" value="P:mismatch repair"/>
    <property type="evidence" value="ECO:0007669"/>
    <property type="project" value="TreeGrafter"/>
</dbReference>
<dbReference type="CDD" id="cd07182">
    <property type="entry name" value="RNase_HII_bacteria_HII_like"/>
    <property type="match status" value="1"/>
</dbReference>
<dbReference type="InterPro" id="IPR024567">
    <property type="entry name" value="RNase_HII/HIII_dom"/>
</dbReference>